<evidence type="ECO:0000313" key="5">
    <source>
        <dbReference type="Proteomes" id="UP000185434"/>
    </source>
</evidence>
<keyword evidence="5" id="KW-1185">Reference proteome</keyword>
<dbReference type="InterPro" id="IPR000086">
    <property type="entry name" value="NUDIX_hydrolase_dom"/>
</dbReference>
<keyword evidence="2 4" id="KW-0378">Hydrolase</keyword>
<dbReference type="RefSeq" id="WP_075664578.1">
    <property type="nucleotide sequence ID" value="NZ_CP009247.1"/>
</dbReference>
<proteinExistence type="predicted"/>
<dbReference type="OrthoDB" id="3404294at2"/>
<dbReference type="AlphaFoldDB" id="A0A1L7CUR8"/>
<dbReference type="GO" id="GO:0016787">
    <property type="term" value="F:hydrolase activity"/>
    <property type="evidence" value="ECO:0007669"/>
    <property type="project" value="UniProtKB-KW"/>
</dbReference>
<dbReference type="PROSITE" id="PS51462">
    <property type="entry name" value="NUDIX"/>
    <property type="match status" value="1"/>
</dbReference>
<dbReference type="Proteomes" id="UP000185434">
    <property type="component" value="Chromosome"/>
</dbReference>
<sequence length="174" mass="18071">MDGDGNGWAAGPAGGRQWGRFGAAGLFLLADPHAPRLLMQHRALWTNIGGTWALPGGARDSHETAVEAALREAHEETGIAPADVEVAGERVTAGPFAADPGRPELAGGWTYTTVVAATASGEPLATEANNESLELRWVRLDEVEELPLMPAFAAALPGIRAALPGVLPAYFAGE</sequence>
<dbReference type="PANTHER" id="PTHR43046:SF2">
    <property type="entry name" value="8-OXO-DGTP DIPHOSPHATASE-RELATED"/>
    <property type="match status" value="1"/>
</dbReference>
<dbReference type="InterPro" id="IPR020084">
    <property type="entry name" value="NUDIX_hydrolase_CS"/>
</dbReference>
<organism evidence="4 5">
    <name type="scientific">Corynebacterium frankenforstense DSM 45800</name>
    <dbReference type="NCBI Taxonomy" id="1437875"/>
    <lineage>
        <taxon>Bacteria</taxon>
        <taxon>Bacillati</taxon>
        <taxon>Actinomycetota</taxon>
        <taxon>Actinomycetes</taxon>
        <taxon>Mycobacteriales</taxon>
        <taxon>Corynebacteriaceae</taxon>
        <taxon>Corynebacterium</taxon>
    </lineage>
</organism>
<name>A0A1L7CUR8_9CORY</name>
<dbReference type="KEGG" id="cfk:CFRA_10500"/>
<evidence type="ECO:0000256" key="2">
    <source>
        <dbReference type="ARBA" id="ARBA00022801"/>
    </source>
</evidence>
<dbReference type="EMBL" id="CP009247">
    <property type="protein sequence ID" value="APT89583.1"/>
    <property type="molecule type" value="Genomic_DNA"/>
</dbReference>
<dbReference type="PROSITE" id="PS00893">
    <property type="entry name" value="NUDIX_BOX"/>
    <property type="match status" value="1"/>
</dbReference>
<evidence type="ECO:0000256" key="1">
    <source>
        <dbReference type="ARBA" id="ARBA00001946"/>
    </source>
</evidence>
<reference evidence="4 5" key="1">
    <citation type="submission" date="2014-08" db="EMBL/GenBank/DDBJ databases">
        <title>Complete genome sequence of Corynebacterium frankenforstense ST18(T) (=DSM 45800(T)), isolated from raw cow milk.</title>
        <authorList>
            <person name="Ruckert C."/>
            <person name="Albersmeier A."/>
            <person name="Winkler A."/>
            <person name="Lipski A."/>
            <person name="Kalinowski J."/>
        </authorList>
    </citation>
    <scope>NUCLEOTIDE SEQUENCE [LARGE SCALE GENOMIC DNA]</scope>
    <source>
        <strain evidence="4 5">ST18</strain>
    </source>
</reference>
<accession>A0A1L7CUR8</accession>
<dbReference type="SUPFAM" id="SSF55811">
    <property type="entry name" value="Nudix"/>
    <property type="match status" value="1"/>
</dbReference>
<dbReference type="Gene3D" id="3.90.79.10">
    <property type="entry name" value="Nucleoside Triphosphate Pyrophosphohydrolase"/>
    <property type="match status" value="1"/>
</dbReference>
<dbReference type="InterPro" id="IPR015797">
    <property type="entry name" value="NUDIX_hydrolase-like_dom_sf"/>
</dbReference>
<dbReference type="Pfam" id="PF00293">
    <property type="entry name" value="NUDIX"/>
    <property type="match status" value="1"/>
</dbReference>
<evidence type="ECO:0000259" key="3">
    <source>
        <dbReference type="PROSITE" id="PS51462"/>
    </source>
</evidence>
<evidence type="ECO:0000313" key="4">
    <source>
        <dbReference type="EMBL" id="APT89583.1"/>
    </source>
</evidence>
<dbReference type="PANTHER" id="PTHR43046">
    <property type="entry name" value="GDP-MANNOSE MANNOSYL HYDROLASE"/>
    <property type="match status" value="1"/>
</dbReference>
<feature type="domain" description="Nudix hydrolase" evidence="3">
    <location>
        <begin position="19"/>
        <end position="160"/>
    </location>
</feature>
<gene>
    <name evidence="4" type="ORF">CFRA_10500</name>
</gene>
<comment type="cofactor">
    <cofactor evidence="1">
        <name>Mg(2+)</name>
        <dbReference type="ChEBI" id="CHEBI:18420"/>
    </cofactor>
</comment>
<protein>
    <submittedName>
        <fullName evidence="4">NTP pyrophosphohydrolase</fullName>
    </submittedName>
</protein>
<dbReference type="STRING" id="1437875.CFRA_10500"/>